<gene>
    <name evidence="2" type="ORF">FOF46_06765</name>
</gene>
<name>A0A554VNP5_9FLAO</name>
<proteinExistence type="predicted"/>
<sequence length="68" mass="7667">MRNVSFFSKAIFLFLFTMILTNCSSTDLNEEVGIKTVESTKENIEIVNEEEVPTQKIDKGDIKPPTQG</sequence>
<protein>
    <submittedName>
        <fullName evidence="2">Uncharacterized protein</fullName>
    </submittedName>
</protein>
<feature type="signal peptide" evidence="1">
    <location>
        <begin position="1"/>
        <end position="24"/>
    </location>
</feature>
<dbReference type="EMBL" id="VLNR01000010">
    <property type="protein sequence ID" value="TSE09997.1"/>
    <property type="molecule type" value="Genomic_DNA"/>
</dbReference>
<reference evidence="2 3" key="1">
    <citation type="submission" date="2019-07" db="EMBL/GenBank/DDBJ databases">
        <title>The draft genome sequence of Aquimarina algiphila M91.</title>
        <authorList>
            <person name="Meng X."/>
        </authorList>
    </citation>
    <scope>NUCLEOTIDE SEQUENCE [LARGE SCALE GENOMIC DNA]</scope>
    <source>
        <strain evidence="2 3">M91</strain>
    </source>
</reference>
<comment type="caution">
    <text evidence="2">The sequence shown here is derived from an EMBL/GenBank/DDBJ whole genome shotgun (WGS) entry which is preliminary data.</text>
</comment>
<accession>A0A554VNP5</accession>
<keyword evidence="1" id="KW-0732">Signal</keyword>
<feature type="chain" id="PRO_5021740907" evidence="1">
    <location>
        <begin position="25"/>
        <end position="68"/>
    </location>
</feature>
<keyword evidence="3" id="KW-1185">Reference proteome</keyword>
<evidence type="ECO:0000256" key="1">
    <source>
        <dbReference type="SAM" id="SignalP"/>
    </source>
</evidence>
<dbReference type="AlphaFoldDB" id="A0A554VNP5"/>
<evidence type="ECO:0000313" key="3">
    <source>
        <dbReference type="Proteomes" id="UP000318833"/>
    </source>
</evidence>
<dbReference type="RefSeq" id="WP_143915917.1">
    <property type="nucleotide sequence ID" value="NZ_CANMIK010000011.1"/>
</dbReference>
<evidence type="ECO:0000313" key="2">
    <source>
        <dbReference type="EMBL" id="TSE09997.1"/>
    </source>
</evidence>
<organism evidence="2 3">
    <name type="scientific">Aquimarina algiphila</name>
    <dbReference type="NCBI Taxonomy" id="2047982"/>
    <lineage>
        <taxon>Bacteria</taxon>
        <taxon>Pseudomonadati</taxon>
        <taxon>Bacteroidota</taxon>
        <taxon>Flavobacteriia</taxon>
        <taxon>Flavobacteriales</taxon>
        <taxon>Flavobacteriaceae</taxon>
        <taxon>Aquimarina</taxon>
    </lineage>
</organism>
<dbReference type="Proteomes" id="UP000318833">
    <property type="component" value="Unassembled WGS sequence"/>
</dbReference>